<evidence type="ECO:0000313" key="1">
    <source>
        <dbReference type="EMBL" id="KAI0091823.1"/>
    </source>
</evidence>
<keyword evidence="2" id="KW-1185">Reference proteome</keyword>
<name>A0ACB8UC67_9APHY</name>
<organism evidence="1 2">
    <name type="scientific">Irpex rosettiformis</name>
    <dbReference type="NCBI Taxonomy" id="378272"/>
    <lineage>
        <taxon>Eukaryota</taxon>
        <taxon>Fungi</taxon>
        <taxon>Dikarya</taxon>
        <taxon>Basidiomycota</taxon>
        <taxon>Agaricomycotina</taxon>
        <taxon>Agaricomycetes</taxon>
        <taxon>Polyporales</taxon>
        <taxon>Irpicaceae</taxon>
        <taxon>Irpex</taxon>
    </lineage>
</organism>
<gene>
    <name evidence="1" type="ORF">BDY19DRAFT_904419</name>
</gene>
<proteinExistence type="predicted"/>
<reference evidence="1" key="1">
    <citation type="journal article" date="2021" name="Environ. Microbiol.">
        <title>Gene family expansions and transcriptome signatures uncover fungal adaptations to wood decay.</title>
        <authorList>
            <person name="Hage H."/>
            <person name="Miyauchi S."/>
            <person name="Viragh M."/>
            <person name="Drula E."/>
            <person name="Min B."/>
            <person name="Chaduli D."/>
            <person name="Navarro D."/>
            <person name="Favel A."/>
            <person name="Norest M."/>
            <person name="Lesage-Meessen L."/>
            <person name="Balint B."/>
            <person name="Merenyi Z."/>
            <person name="de Eugenio L."/>
            <person name="Morin E."/>
            <person name="Martinez A.T."/>
            <person name="Baldrian P."/>
            <person name="Stursova M."/>
            <person name="Martinez M.J."/>
            <person name="Novotny C."/>
            <person name="Magnuson J.K."/>
            <person name="Spatafora J.W."/>
            <person name="Maurice S."/>
            <person name="Pangilinan J."/>
            <person name="Andreopoulos W."/>
            <person name="LaButti K."/>
            <person name="Hundley H."/>
            <person name="Na H."/>
            <person name="Kuo A."/>
            <person name="Barry K."/>
            <person name="Lipzen A."/>
            <person name="Henrissat B."/>
            <person name="Riley R."/>
            <person name="Ahrendt S."/>
            <person name="Nagy L.G."/>
            <person name="Grigoriev I.V."/>
            <person name="Martin F."/>
            <person name="Rosso M.N."/>
        </authorList>
    </citation>
    <scope>NUCLEOTIDE SEQUENCE</scope>
    <source>
        <strain evidence="1">CBS 384.51</strain>
    </source>
</reference>
<dbReference type="Proteomes" id="UP001055072">
    <property type="component" value="Unassembled WGS sequence"/>
</dbReference>
<sequence>MPPHPDEFLYCGRGDVGLFESFVAEMDEPHAETFEGKLEIMRLTLAGRVDNGGEMQRVFVEQPPAENDLVTGRVIEGVVGRTRALPFNRRWAVLPYGTGKIEEEAEFPWVFKKMKVEVQLDIQQAPNAQTVSAADIPNIYIGTCEGDIRTSTYLCFPQLYREDGSTTLLAADREQLYNNCILPALLEVGSATLRTTSNADRLGDSLATSWSMIRKASKATMKASKEYRVWIDPDDLPTFLELLEESLDKYGLFKGWYFLHLVGRPPVLHSPEIPAEASEAWRAVEQLMTIRLRDKRDWKVLVGLRARSVGNAVFIRESSRVPLLSAILPQVPSQLLEHELERKNSTVPCYNYNNASTVQVSTAHLQGKQGVEHVYIQSQYHSPLNSELLTPADLYPSRSKETLRQLRKRLALLKQRIDQPNEVTTSVTIMTSYAVGRRIGTFALGPFAEVVEGGSWWKFLYYRLFGAVIAIQRLHKTYSRDRVSPSSLSLGAAAICVVNACSLPPQKRRWEEIVVERTSSSWAGPDADEEEWEVTFSLGEEQSFALARGMFFLSDIVELNPDSAILGVSAKYVVTGTQLAKVYGESTMAAVRSNMGVGSVLAIPDPASHTRHRNQAKISPLYNSLWTAVAPVRLDWTHLQSVRLLPTASWQKIDDLNGDDDDNDDNDGDISGAASLLHSGDISVILDHIIHQFVFDVFFHCPSSRDHGPYVTISSEERYNMRIAYMQDNVLPLTSAHLQSVYPQKWHEVVNRLFPPQGYCPPLNARIYSRCMYFHAWVGLLNRLTPQEAATVRDGVHTRINSMFHWLPDAIPSGMWSATSRPEARWVTLPRNWTGTAPKIVVNPRKYQLHMLTQWTLRPVTRREQEIEEIDSDEDFIDDSSE</sequence>
<protein>
    <submittedName>
        <fullName evidence="1">Uncharacterized protein</fullName>
    </submittedName>
</protein>
<accession>A0ACB8UC67</accession>
<evidence type="ECO:0000313" key="2">
    <source>
        <dbReference type="Proteomes" id="UP001055072"/>
    </source>
</evidence>
<dbReference type="EMBL" id="MU274905">
    <property type="protein sequence ID" value="KAI0091823.1"/>
    <property type="molecule type" value="Genomic_DNA"/>
</dbReference>
<comment type="caution">
    <text evidence="1">The sequence shown here is derived from an EMBL/GenBank/DDBJ whole genome shotgun (WGS) entry which is preliminary data.</text>
</comment>